<dbReference type="InterPro" id="IPR016181">
    <property type="entry name" value="Acyl_CoA_acyltransferase"/>
</dbReference>
<reference evidence="2" key="1">
    <citation type="submission" date="2021-04" db="EMBL/GenBank/DDBJ databases">
        <authorList>
            <person name="Postec A."/>
        </authorList>
    </citation>
    <scope>NUCLEOTIDE SEQUENCE</scope>
    <source>
        <strain evidence="2">F1F22</strain>
    </source>
</reference>
<proteinExistence type="predicted"/>
<dbReference type="Proteomes" id="UP001056539">
    <property type="component" value="Chromosome"/>
</dbReference>
<dbReference type="CDD" id="cd04301">
    <property type="entry name" value="NAT_SF"/>
    <property type="match status" value="1"/>
</dbReference>
<protein>
    <submittedName>
        <fullName evidence="2">N-acetyltransferase</fullName>
    </submittedName>
</protein>
<dbReference type="InterPro" id="IPR031165">
    <property type="entry name" value="GNAT_YJDJ"/>
</dbReference>
<name>A0AAX3BBG5_9SPIR</name>
<feature type="domain" description="N-acetyltransferase" evidence="1">
    <location>
        <begin position="5"/>
        <end position="91"/>
    </location>
</feature>
<organism evidence="2 3">
    <name type="scientific">Thermospira aquatica</name>
    <dbReference type="NCBI Taxonomy" id="2828656"/>
    <lineage>
        <taxon>Bacteria</taxon>
        <taxon>Pseudomonadati</taxon>
        <taxon>Spirochaetota</taxon>
        <taxon>Spirochaetia</taxon>
        <taxon>Brevinematales</taxon>
        <taxon>Thermospiraceae</taxon>
        <taxon>Thermospira</taxon>
    </lineage>
</organism>
<dbReference type="PROSITE" id="PS51729">
    <property type="entry name" value="GNAT_YJDJ"/>
    <property type="match status" value="1"/>
</dbReference>
<dbReference type="AlphaFoldDB" id="A0AAX3BBG5"/>
<evidence type="ECO:0000313" key="3">
    <source>
        <dbReference type="Proteomes" id="UP001056539"/>
    </source>
</evidence>
<evidence type="ECO:0000313" key="2">
    <source>
        <dbReference type="EMBL" id="URA09647.1"/>
    </source>
</evidence>
<dbReference type="KEGG" id="taqu:KDW03_09155"/>
<dbReference type="PANTHER" id="PTHR31435">
    <property type="entry name" value="PROTEIN NATD1"/>
    <property type="match status" value="1"/>
</dbReference>
<dbReference type="SUPFAM" id="SSF55729">
    <property type="entry name" value="Acyl-CoA N-acyltransferases (Nat)"/>
    <property type="match status" value="1"/>
</dbReference>
<dbReference type="RefSeq" id="WP_271434784.1">
    <property type="nucleotide sequence ID" value="NZ_CP073355.1"/>
</dbReference>
<sequence>MIPIEHNPVLRRFSGSLNGKEYAVEYEYSKEGEVVITHTYVHPDLRGHGIAGKLLEKISFWAEEEKKRIIPLCSYAVVFYQRNKSFQHLLSDKSDLSSQGVCQISKKR</sequence>
<dbReference type="PANTHER" id="PTHR31435:SF9">
    <property type="entry name" value="PROTEIN NATD1"/>
    <property type="match status" value="1"/>
</dbReference>
<dbReference type="Pfam" id="PF14542">
    <property type="entry name" value="Acetyltransf_CG"/>
    <property type="match status" value="1"/>
</dbReference>
<dbReference type="InterPro" id="IPR045057">
    <property type="entry name" value="Gcn5-rel_NAT"/>
</dbReference>
<accession>A0AAX3BBG5</accession>
<gene>
    <name evidence="2" type="ORF">KDW03_09155</name>
</gene>
<reference evidence="2" key="2">
    <citation type="submission" date="2022-06" db="EMBL/GenBank/DDBJ databases">
        <title>Thermospira aquatica gen. nov., sp. nov.</title>
        <authorList>
            <person name="Ben Ali Gam Z."/>
            <person name="Labat M."/>
        </authorList>
    </citation>
    <scope>NUCLEOTIDE SEQUENCE</scope>
    <source>
        <strain evidence="2">F1F22</strain>
    </source>
</reference>
<evidence type="ECO:0000259" key="1">
    <source>
        <dbReference type="PROSITE" id="PS51729"/>
    </source>
</evidence>
<dbReference type="EMBL" id="CP073355">
    <property type="protein sequence ID" value="URA09647.1"/>
    <property type="molecule type" value="Genomic_DNA"/>
</dbReference>
<keyword evidence="3" id="KW-1185">Reference proteome</keyword>
<dbReference type="Gene3D" id="3.40.630.30">
    <property type="match status" value="1"/>
</dbReference>